<protein>
    <submittedName>
        <fullName evidence="2">Uncharacterized protein</fullName>
    </submittedName>
</protein>
<organism evidence="2 3">
    <name type="scientific">Mycolicibacterium helvum</name>
    <dbReference type="NCBI Taxonomy" id="1534349"/>
    <lineage>
        <taxon>Bacteria</taxon>
        <taxon>Bacillati</taxon>
        <taxon>Actinomycetota</taxon>
        <taxon>Actinomycetes</taxon>
        <taxon>Mycobacteriales</taxon>
        <taxon>Mycobacteriaceae</taxon>
        <taxon>Mycolicibacterium</taxon>
    </lineage>
</organism>
<gene>
    <name evidence="2" type="ORF">MHEL_50370</name>
</gene>
<sequence length="87" mass="9162">MGAKTPLRTGREAASSVMSTHLQAFRNDSGPRQNILFNGAEYKIAATERWPPRSVDWPPQFDSAHGGGGGGGDNDKPKATPVVTPGS</sequence>
<dbReference type="Proteomes" id="UP000467148">
    <property type="component" value="Chromosome"/>
</dbReference>
<dbReference type="KEGG" id="mhev:MHEL_50370"/>
<evidence type="ECO:0000313" key="3">
    <source>
        <dbReference type="Proteomes" id="UP000467148"/>
    </source>
</evidence>
<name>A0A7I7TC28_9MYCO</name>
<evidence type="ECO:0000313" key="2">
    <source>
        <dbReference type="EMBL" id="BBY66794.1"/>
    </source>
</evidence>
<feature type="region of interest" description="Disordered" evidence="1">
    <location>
        <begin position="51"/>
        <end position="87"/>
    </location>
</feature>
<evidence type="ECO:0000256" key="1">
    <source>
        <dbReference type="SAM" id="MobiDB-lite"/>
    </source>
</evidence>
<proteinExistence type="predicted"/>
<reference evidence="2 3" key="1">
    <citation type="journal article" date="2019" name="Emerg. Microbes Infect.">
        <title>Comprehensive subspecies identification of 175 nontuberculous mycobacteria species based on 7547 genomic profiles.</title>
        <authorList>
            <person name="Matsumoto Y."/>
            <person name="Kinjo T."/>
            <person name="Motooka D."/>
            <person name="Nabeya D."/>
            <person name="Jung N."/>
            <person name="Uechi K."/>
            <person name="Horii T."/>
            <person name="Iida T."/>
            <person name="Fujita J."/>
            <person name="Nakamura S."/>
        </authorList>
    </citation>
    <scope>NUCLEOTIDE SEQUENCE [LARGE SCALE GENOMIC DNA]</scope>
    <source>
        <strain evidence="2 3">JCM 30396</strain>
    </source>
</reference>
<keyword evidence="3" id="KW-1185">Reference proteome</keyword>
<accession>A0A7I7TC28</accession>
<dbReference type="EMBL" id="AP022596">
    <property type="protein sequence ID" value="BBY66794.1"/>
    <property type="molecule type" value="Genomic_DNA"/>
</dbReference>
<dbReference type="AlphaFoldDB" id="A0A7I7TC28"/>